<sequence length="327" mass="33323">MNYKKIANGVGLLLLIALVIPFVIYAIPGVIGAQYSFVVLSGSMSPAIEPGDVVIVADRDPATIETNDVVTFTRGTEETPVTHRVVGVETAGDGLAFETKGDANSNVDASLVPGVNVLGVVVLTIPYLGYAIQAVSTPLGFVLLVAVPMGLLVVTELWSLFRAGRTDELSTEDDSSDSAETASPAATATTGEITITTSDLRLSTGVLALAAPYTIYVALELQTTVAISVAFATTLSALAAGGLLLATRLGTGEADQATMKPAASTVADDSTPATDGGSSGDDVNTLESAPAGLENTAAAQATAIDSELEWAETTEPVATDSRTEGSE</sequence>
<dbReference type="RefSeq" id="WP_006067114.1">
    <property type="nucleotide sequence ID" value="NZ_CP031306.1"/>
</dbReference>
<feature type="transmembrane region" description="Helical" evidence="6">
    <location>
        <begin position="111"/>
        <end position="132"/>
    </location>
</feature>
<evidence type="ECO:0000313" key="7">
    <source>
        <dbReference type="EMBL" id="QCC56612.1"/>
    </source>
</evidence>
<dbReference type="GO" id="GO:0004252">
    <property type="term" value="F:serine-type endopeptidase activity"/>
    <property type="evidence" value="ECO:0007669"/>
    <property type="project" value="InterPro"/>
</dbReference>
<dbReference type="GO" id="GO:0009003">
    <property type="term" value="F:signal peptidase activity"/>
    <property type="evidence" value="ECO:0007669"/>
    <property type="project" value="UniProtKB-EC"/>
</dbReference>
<dbReference type="EMBL" id="CP031306">
    <property type="protein sequence ID" value="QCC56612.1"/>
    <property type="molecule type" value="Genomic_DNA"/>
</dbReference>
<proteinExistence type="predicted"/>
<dbReference type="GO" id="GO:0006465">
    <property type="term" value="P:signal peptide processing"/>
    <property type="evidence" value="ECO:0007669"/>
    <property type="project" value="InterPro"/>
</dbReference>
<evidence type="ECO:0000256" key="2">
    <source>
        <dbReference type="ARBA" id="ARBA00022692"/>
    </source>
</evidence>
<feature type="transmembrane region" description="Helical" evidence="6">
    <location>
        <begin position="139"/>
        <end position="161"/>
    </location>
</feature>
<feature type="compositionally biased region" description="Low complexity" evidence="5">
    <location>
        <begin position="178"/>
        <end position="188"/>
    </location>
</feature>
<feature type="region of interest" description="Disordered" evidence="5">
    <location>
        <begin position="169"/>
        <end position="188"/>
    </location>
</feature>
<dbReference type="InterPro" id="IPR001733">
    <property type="entry name" value="Peptidase_S26B"/>
</dbReference>
<dbReference type="PANTHER" id="PTHR10806">
    <property type="entry name" value="SIGNAL PEPTIDASE COMPLEX CATALYTIC SUBUNIT SEC11"/>
    <property type="match status" value="1"/>
</dbReference>
<keyword evidence="2 6" id="KW-0812">Transmembrane</keyword>
<evidence type="ECO:0000256" key="4">
    <source>
        <dbReference type="ARBA" id="ARBA00023136"/>
    </source>
</evidence>
<feature type="region of interest" description="Disordered" evidence="5">
    <location>
        <begin position="260"/>
        <end position="327"/>
    </location>
</feature>
<dbReference type="KEGG" id="nbg:DV706_19150"/>
<dbReference type="GO" id="GO:0016020">
    <property type="term" value="C:membrane"/>
    <property type="evidence" value="ECO:0007669"/>
    <property type="project" value="UniProtKB-SubCell"/>
</dbReference>
<dbReference type="EC" id="3.4.21.89" evidence="7"/>
<geneLocation type="plasmid" evidence="7">
    <name>unnamed1</name>
</geneLocation>
<feature type="transmembrane region" description="Helical" evidence="6">
    <location>
        <begin position="12"/>
        <end position="37"/>
    </location>
</feature>
<evidence type="ECO:0000256" key="5">
    <source>
        <dbReference type="SAM" id="MobiDB-lite"/>
    </source>
</evidence>
<feature type="transmembrane region" description="Helical" evidence="6">
    <location>
        <begin position="225"/>
        <end position="246"/>
    </location>
</feature>
<evidence type="ECO:0000256" key="6">
    <source>
        <dbReference type="SAM" id="Phobius"/>
    </source>
</evidence>
<name>A0A4D6HTS4_9EURY</name>
<dbReference type="PANTHER" id="PTHR10806:SF6">
    <property type="entry name" value="SIGNAL PEPTIDASE COMPLEX CATALYTIC SUBUNIT SEC11"/>
    <property type="match status" value="1"/>
</dbReference>
<dbReference type="Proteomes" id="UP000296822">
    <property type="component" value="Plasmid unnamed1"/>
</dbReference>
<dbReference type="InterPro" id="IPR036286">
    <property type="entry name" value="LexA/Signal_pep-like_sf"/>
</dbReference>
<organism evidence="7 8">
    <name type="scientific">Natronorubrum bangense</name>
    <dbReference type="NCBI Taxonomy" id="61858"/>
    <lineage>
        <taxon>Archaea</taxon>
        <taxon>Methanobacteriati</taxon>
        <taxon>Methanobacteriota</taxon>
        <taxon>Stenosarchaea group</taxon>
        <taxon>Halobacteria</taxon>
        <taxon>Halobacteriales</taxon>
        <taxon>Natrialbaceae</taxon>
        <taxon>Natronorubrum</taxon>
    </lineage>
</organism>
<gene>
    <name evidence="7" type="ORF">DV706_19150</name>
</gene>
<comment type="subcellular location">
    <subcellularLocation>
        <location evidence="1">Membrane</location>
    </subcellularLocation>
</comment>
<keyword evidence="3 6" id="KW-1133">Transmembrane helix</keyword>
<dbReference type="InterPro" id="IPR019533">
    <property type="entry name" value="Peptidase_S26"/>
</dbReference>
<dbReference type="CDD" id="cd06530">
    <property type="entry name" value="S26_SPase_I"/>
    <property type="match status" value="1"/>
</dbReference>
<keyword evidence="7" id="KW-0378">Hydrolase</keyword>
<dbReference type="GeneID" id="39853398"/>
<evidence type="ECO:0000256" key="3">
    <source>
        <dbReference type="ARBA" id="ARBA00022989"/>
    </source>
</evidence>
<keyword evidence="4 6" id="KW-0472">Membrane</keyword>
<keyword evidence="7" id="KW-0614">Plasmid</keyword>
<protein>
    <submittedName>
        <fullName evidence="7">Signal peptidase I</fullName>
        <ecNumber evidence="7">3.4.21.89</ecNumber>
    </submittedName>
</protein>
<dbReference type="AlphaFoldDB" id="A0A4D6HTS4"/>
<dbReference type="NCBIfam" id="TIGR02228">
    <property type="entry name" value="sigpep_I_arch"/>
    <property type="match status" value="1"/>
</dbReference>
<dbReference type="SUPFAM" id="SSF51306">
    <property type="entry name" value="LexA/Signal peptidase"/>
    <property type="match status" value="1"/>
</dbReference>
<reference evidence="7 8" key="1">
    <citation type="journal article" date="2019" name="Nat. Commun.">
        <title>A new type of DNA phosphorothioation-based antiviral system in archaea.</title>
        <authorList>
            <person name="Xiong L."/>
            <person name="Liu S."/>
            <person name="Chen S."/>
            <person name="Xiao Y."/>
            <person name="Zhu B."/>
            <person name="Gao Y."/>
            <person name="Zhang Y."/>
            <person name="Chen B."/>
            <person name="Luo J."/>
            <person name="Deng Z."/>
            <person name="Chen X."/>
            <person name="Wang L."/>
            <person name="Chen S."/>
        </authorList>
    </citation>
    <scope>NUCLEOTIDE SEQUENCE [LARGE SCALE GENOMIC DNA]</scope>
    <source>
        <strain evidence="7 8">JCM 10635</strain>
        <plasmid evidence="7 8">unnamed1</plasmid>
    </source>
</reference>
<accession>A0A4D6HTS4</accession>
<evidence type="ECO:0000313" key="8">
    <source>
        <dbReference type="Proteomes" id="UP000296822"/>
    </source>
</evidence>
<evidence type="ECO:0000256" key="1">
    <source>
        <dbReference type="ARBA" id="ARBA00004370"/>
    </source>
</evidence>
<dbReference type="PRINTS" id="PR00728">
    <property type="entry name" value="SIGNALPTASE"/>
</dbReference>